<name>A0A6M3IHA1_9ZZZZ</name>
<dbReference type="EMBL" id="MT141239">
    <property type="protein sequence ID" value="QJA56809.1"/>
    <property type="molecule type" value="Genomic_DNA"/>
</dbReference>
<reference evidence="1" key="1">
    <citation type="submission" date="2020-03" db="EMBL/GenBank/DDBJ databases">
        <title>The deep terrestrial virosphere.</title>
        <authorList>
            <person name="Holmfeldt K."/>
            <person name="Nilsson E."/>
            <person name="Simone D."/>
            <person name="Lopez-Fernandez M."/>
            <person name="Wu X."/>
            <person name="de Brujin I."/>
            <person name="Lundin D."/>
            <person name="Andersson A."/>
            <person name="Bertilsson S."/>
            <person name="Dopson M."/>
        </authorList>
    </citation>
    <scope>NUCLEOTIDE SEQUENCE</scope>
    <source>
        <strain evidence="1">MM415B01788</strain>
    </source>
</reference>
<protein>
    <submittedName>
        <fullName evidence="1">Uncharacterized protein</fullName>
    </submittedName>
</protein>
<sequence length="68" mass="8049">MGTKMSCFRFSEELAEIVRNCSAELTKRRKLRVTQRQFIEEACRSKAEQEGLWEQTVKAATKKKKRRI</sequence>
<accession>A0A6M3IHA1</accession>
<proteinExistence type="predicted"/>
<gene>
    <name evidence="1" type="ORF">MM415B01788_0022</name>
</gene>
<evidence type="ECO:0000313" key="1">
    <source>
        <dbReference type="EMBL" id="QJA56809.1"/>
    </source>
</evidence>
<organism evidence="1">
    <name type="scientific">viral metagenome</name>
    <dbReference type="NCBI Taxonomy" id="1070528"/>
    <lineage>
        <taxon>unclassified sequences</taxon>
        <taxon>metagenomes</taxon>
        <taxon>organismal metagenomes</taxon>
    </lineage>
</organism>
<dbReference type="AlphaFoldDB" id="A0A6M3IHA1"/>